<feature type="region of interest" description="Disordered" evidence="1">
    <location>
        <begin position="562"/>
        <end position="598"/>
    </location>
</feature>
<feature type="compositionally biased region" description="Low complexity" evidence="1">
    <location>
        <begin position="562"/>
        <end position="583"/>
    </location>
</feature>
<feature type="region of interest" description="Disordered" evidence="1">
    <location>
        <begin position="248"/>
        <end position="382"/>
    </location>
</feature>
<feature type="compositionally biased region" description="Basic and acidic residues" evidence="1">
    <location>
        <begin position="343"/>
        <end position="372"/>
    </location>
</feature>
<evidence type="ECO:0000256" key="2">
    <source>
        <dbReference type="SAM" id="SignalP"/>
    </source>
</evidence>
<evidence type="ECO:0000313" key="3">
    <source>
        <dbReference type="EMBL" id="CAH0384528.1"/>
    </source>
</evidence>
<reference evidence="3" key="1">
    <citation type="submission" date="2021-12" db="EMBL/GenBank/DDBJ databases">
        <authorList>
            <person name="King R."/>
        </authorList>
    </citation>
    <scope>NUCLEOTIDE SEQUENCE</scope>
</reference>
<dbReference type="EMBL" id="OU963863">
    <property type="protein sequence ID" value="CAH0384528.1"/>
    <property type="molecule type" value="Genomic_DNA"/>
</dbReference>
<keyword evidence="4" id="KW-1185">Reference proteome</keyword>
<feature type="region of interest" description="Disordered" evidence="1">
    <location>
        <begin position="404"/>
        <end position="434"/>
    </location>
</feature>
<gene>
    <name evidence="3" type="ORF">BEMITA_LOCUS3841</name>
</gene>
<feature type="compositionally biased region" description="Basic and acidic residues" evidence="1">
    <location>
        <begin position="153"/>
        <end position="173"/>
    </location>
</feature>
<protein>
    <submittedName>
        <fullName evidence="3">Uncharacterized protein</fullName>
    </submittedName>
</protein>
<evidence type="ECO:0000313" key="4">
    <source>
        <dbReference type="Proteomes" id="UP001152759"/>
    </source>
</evidence>
<feature type="compositionally biased region" description="Basic residues" evidence="1">
    <location>
        <begin position="118"/>
        <end position="140"/>
    </location>
</feature>
<dbReference type="Proteomes" id="UP001152759">
    <property type="component" value="Chromosome 2"/>
</dbReference>
<feature type="compositionally biased region" description="Polar residues" evidence="1">
    <location>
        <begin position="410"/>
        <end position="427"/>
    </location>
</feature>
<accession>A0A9P0A4R4</accession>
<proteinExistence type="predicted"/>
<evidence type="ECO:0000256" key="1">
    <source>
        <dbReference type="SAM" id="MobiDB-lite"/>
    </source>
</evidence>
<feature type="compositionally biased region" description="Basic and acidic residues" evidence="1">
    <location>
        <begin position="263"/>
        <end position="276"/>
    </location>
</feature>
<dbReference type="KEGG" id="btab:109044565"/>
<feature type="signal peptide" evidence="2">
    <location>
        <begin position="1"/>
        <end position="20"/>
    </location>
</feature>
<feature type="compositionally biased region" description="Basic and acidic residues" evidence="1">
    <location>
        <begin position="300"/>
        <end position="330"/>
    </location>
</feature>
<feature type="region of interest" description="Disordered" evidence="1">
    <location>
        <begin position="116"/>
        <end position="173"/>
    </location>
</feature>
<feature type="chain" id="PRO_5040371371" evidence="2">
    <location>
        <begin position="21"/>
        <end position="807"/>
    </location>
</feature>
<sequence>MLLKSQMLFLLLFLLAETHQDEIPKTDNEESKVQATKPGLRKEFEALGTERMANSTPSRPWKKVPITISNRFPGNNGRIHKLYYVIPGPGKDTALHRKRTHEVKVRLRTKRDLDHTRYRLRAATRRRRLARALRQRRKQRSTQQEGQTRGRKHNPELHEQWRSQQQKKELEPCERRIDREVKHKGIDHASRTKRNLAAERRLSECRNKERAKDHRLRVQRLKRELAGSTSDDWSEEEAMIGDTRGWNEIHLVDVPSPRKRSKRESNHSTGHNDYKPRGLARSKIGRGEVLRIDVGSSESNRPRRDAESEPEPIRDLVEVLRKDPGYKGLDEMEMVESVPVESADGRDSTRDPAEGLKSDLADDSSRSKRESGADPDDGMSRWQEWRLKREDADVRWRMRTRTPRDHKFVTKSQLKTEQATNPKSNGDASGGVEEPPVIKVYTMPDEGMAKSLRAGKGRELSYARGPTKRIIYYATLPEIIRRPMAPEWVARNAGAFSQRGMGGAFGSSLLPFAAGGGPGGDIARIQSAIMDVRPSRDNLTPTSPQFTVVDIGRFPSLNDIASTSSVGSASSSPSSNEGGAAPTPAVPTPPEDPLSINSILPPLNNNFLSSIVTPLQMNSVNGATGYQPAPYYPGPFPTRHHRFPPPTHGYQPYITPTSLGGLSNYKLDQGNGLGLGMGNYKLDQGGGLGLGMSNYRNSQLGQNLGPGLSSLLSGGGGGGGDNKYPYYYEYTGSGGGRVDPLKNHLLFSPSWGQPTPLYERLPPATHSSHSVVIDSQSININATSTGNSTRITPPVVTNVTHHYESHE</sequence>
<organism evidence="3 4">
    <name type="scientific">Bemisia tabaci</name>
    <name type="common">Sweetpotato whitefly</name>
    <name type="synonym">Aleurodes tabaci</name>
    <dbReference type="NCBI Taxonomy" id="7038"/>
    <lineage>
        <taxon>Eukaryota</taxon>
        <taxon>Metazoa</taxon>
        <taxon>Ecdysozoa</taxon>
        <taxon>Arthropoda</taxon>
        <taxon>Hexapoda</taxon>
        <taxon>Insecta</taxon>
        <taxon>Pterygota</taxon>
        <taxon>Neoptera</taxon>
        <taxon>Paraneoptera</taxon>
        <taxon>Hemiptera</taxon>
        <taxon>Sternorrhyncha</taxon>
        <taxon>Aleyrodoidea</taxon>
        <taxon>Aleyrodidae</taxon>
        <taxon>Aleyrodinae</taxon>
        <taxon>Bemisia</taxon>
    </lineage>
</organism>
<name>A0A9P0A4R4_BEMTA</name>
<dbReference type="AlphaFoldDB" id="A0A9P0A4R4"/>
<keyword evidence="2" id="KW-0732">Signal</keyword>